<evidence type="ECO:0000313" key="1">
    <source>
        <dbReference type="EMBL" id="MBR8827372.1"/>
    </source>
</evidence>
<gene>
    <name evidence="1" type="ORF">DSM107014_05615</name>
</gene>
<dbReference type="EMBL" id="JADQBC010000028">
    <property type="protein sequence ID" value="MBR8827372.1"/>
    <property type="molecule type" value="Genomic_DNA"/>
</dbReference>
<dbReference type="Proteomes" id="UP000767446">
    <property type="component" value="Unassembled WGS sequence"/>
</dbReference>
<proteinExistence type="predicted"/>
<reference evidence="1" key="1">
    <citation type="submission" date="2021-02" db="EMBL/GenBank/DDBJ databases">
        <title>Metagenome analyses of Stigonema ocellatum DSM 106950, Chlorogloea purpurea SAG 13.99 and Gomphosphaeria aponina DSM 107014.</title>
        <authorList>
            <person name="Marter P."/>
            <person name="Huang S."/>
        </authorList>
    </citation>
    <scope>NUCLEOTIDE SEQUENCE</scope>
    <source>
        <strain evidence="1">JP213</strain>
    </source>
</reference>
<comment type="caution">
    <text evidence="1">The sequence shown here is derived from an EMBL/GenBank/DDBJ whole genome shotgun (WGS) entry which is preliminary data.</text>
</comment>
<evidence type="ECO:0000313" key="2">
    <source>
        <dbReference type="Proteomes" id="UP000767446"/>
    </source>
</evidence>
<name>A0A941GSP6_9CHRO</name>
<dbReference type="AlphaFoldDB" id="A0A941GSP6"/>
<sequence>MRNNKTDIREAHNASLLKTLEHRLEVARRNGDTRLVQQLEAEKSYYNK</sequence>
<organism evidence="1 2">
    <name type="scientific">Gomphosphaeria aponina SAG 52.96 = DSM 107014</name>
    <dbReference type="NCBI Taxonomy" id="1521640"/>
    <lineage>
        <taxon>Bacteria</taxon>
        <taxon>Bacillati</taxon>
        <taxon>Cyanobacteriota</taxon>
        <taxon>Cyanophyceae</taxon>
        <taxon>Oscillatoriophycideae</taxon>
        <taxon>Chroococcales</taxon>
        <taxon>Gomphosphaeriaceae</taxon>
        <taxon>Gomphosphaeria</taxon>
    </lineage>
</organism>
<accession>A0A941GSP6</accession>
<protein>
    <submittedName>
        <fullName evidence="1">Uncharacterized protein</fullName>
    </submittedName>
</protein>